<feature type="domain" description="Connectase MJ0548-like C-terminal" evidence="2">
    <location>
        <begin position="202"/>
        <end position="305"/>
    </location>
</feature>
<evidence type="ECO:0000313" key="3">
    <source>
        <dbReference type="EMBL" id="BDH79429.1"/>
    </source>
</evidence>
<keyword evidence="4" id="KW-1185">Reference proteome</keyword>
<evidence type="ECO:0000259" key="2">
    <source>
        <dbReference type="Pfam" id="PF25274"/>
    </source>
</evidence>
<protein>
    <recommendedName>
        <fullName evidence="5">DUF2121 domain-containing protein</fullName>
    </recommendedName>
</protein>
<name>A0ABM7YDM1_9EURY</name>
<dbReference type="GeneID" id="71965328"/>
<evidence type="ECO:0000259" key="1">
    <source>
        <dbReference type="Pfam" id="PF09894"/>
    </source>
</evidence>
<dbReference type="InterPro" id="IPR057262">
    <property type="entry name" value="MJ0548_N"/>
</dbReference>
<dbReference type="InterPro" id="IPR057377">
    <property type="entry name" value="MJ0548_C"/>
</dbReference>
<dbReference type="Pfam" id="PF09894">
    <property type="entry name" value="MJ0548_N"/>
    <property type="match status" value="1"/>
</dbReference>
<organism evidence="3 4">
    <name type="scientific">Methanothermobacter tenebrarum</name>
    <dbReference type="NCBI Taxonomy" id="680118"/>
    <lineage>
        <taxon>Archaea</taxon>
        <taxon>Methanobacteriati</taxon>
        <taxon>Methanobacteriota</taxon>
        <taxon>Methanomada group</taxon>
        <taxon>Methanobacteria</taxon>
        <taxon>Methanobacteriales</taxon>
        <taxon>Methanobacteriaceae</taxon>
        <taxon>Methanothermobacter</taxon>
    </lineage>
</organism>
<feature type="domain" description="Connectase MJ0548-like N-terminal" evidence="1">
    <location>
        <begin position="1"/>
        <end position="198"/>
    </location>
</feature>
<accession>A0ABM7YDM1</accession>
<gene>
    <name evidence="3" type="ORF">MTTB_08080</name>
</gene>
<reference evidence="3 4" key="1">
    <citation type="submission" date="2022-04" db="EMBL/GenBank/DDBJ databases">
        <title>Complete genome of Methanothermobacter tenebrarum strain RMAS.</title>
        <authorList>
            <person name="Nakamura K."/>
            <person name="Oshima K."/>
            <person name="Hattori M."/>
            <person name="Kamagata Y."/>
            <person name="Takamizawa K."/>
        </authorList>
    </citation>
    <scope>NUCLEOTIDE SEQUENCE [LARGE SCALE GENOMIC DNA]</scope>
    <source>
        <strain evidence="3 4">RMAS</strain>
    </source>
</reference>
<evidence type="ECO:0008006" key="5">
    <source>
        <dbReference type="Google" id="ProtNLM"/>
    </source>
</evidence>
<dbReference type="Pfam" id="PF25274">
    <property type="entry name" value="MJ0548_C"/>
    <property type="match status" value="1"/>
</dbReference>
<dbReference type="Proteomes" id="UP000831817">
    <property type="component" value="Chromosome"/>
</dbReference>
<dbReference type="InterPro" id="IPR016754">
    <property type="entry name" value="MJ0548-like"/>
</dbReference>
<sequence>MSLIITYVSSKGCVIIGDRRKIAYLGSAQNRRELERELYEGNIKTEEELRSRAEQLGITLNITDDARKVRSIGDIVVGEVSFKTPFEAKRRRIYATTGAYQVIELIGSNITKFEKGESSIVIFGNKITKKLASKLLKKYWKKKTSLKEVSKLLKRVLEEVAARTPTISPEYDMYIKTPRLDKREAHRLLRETILRDVKTLQKWRAKLQRELIKRSEQIKMASKIIKEGKVGQVINIDNDKIEVKLAPNVEAFNIKWKRVAKPGENVLMLKEKPGKVNVGDLVVIEDENLQIKDKKIPLQCNVILCRT</sequence>
<evidence type="ECO:0000313" key="4">
    <source>
        <dbReference type="Proteomes" id="UP000831817"/>
    </source>
</evidence>
<dbReference type="RefSeq" id="WP_248563786.1">
    <property type="nucleotide sequence ID" value="NZ_AP025698.1"/>
</dbReference>
<proteinExistence type="predicted"/>
<dbReference type="EMBL" id="AP025698">
    <property type="protein sequence ID" value="BDH79429.1"/>
    <property type="molecule type" value="Genomic_DNA"/>
</dbReference>
<dbReference type="PIRSF" id="PIRSF019262">
    <property type="entry name" value="UCP019262"/>
    <property type="match status" value="1"/>
</dbReference>